<feature type="signal peptide" evidence="1">
    <location>
        <begin position="1"/>
        <end position="21"/>
    </location>
</feature>
<evidence type="ECO:0000256" key="1">
    <source>
        <dbReference type="SAM" id="SignalP"/>
    </source>
</evidence>
<keyword evidence="3" id="KW-1185">Reference proteome</keyword>
<proteinExistence type="predicted"/>
<evidence type="ECO:0000313" key="2">
    <source>
        <dbReference type="EMBL" id="SHK83552.1"/>
    </source>
</evidence>
<gene>
    <name evidence="2" type="ORF">SAMN05444414_101456</name>
</gene>
<name>A0A1M6VPV1_9RHOB</name>
<sequence length="53" mass="5676">MKRLTVLLLALMTTGILGACAEERRYPISGEECGPDDPVKNIEPAAVDCLPGF</sequence>
<reference evidence="3" key="1">
    <citation type="submission" date="2016-11" db="EMBL/GenBank/DDBJ databases">
        <authorList>
            <person name="Varghese N."/>
            <person name="Submissions S."/>
        </authorList>
    </citation>
    <scope>NUCLEOTIDE SEQUENCE [LARGE SCALE GENOMIC DNA]</scope>
    <source>
        <strain evidence="3">DSM 29327</strain>
    </source>
</reference>
<organism evidence="2 3">
    <name type="scientific">Roseovarius marisflavi</name>
    <dbReference type="NCBI Taxonomy" id="1054996"/>
    <lineage>
        <taxon>Bacteria</taxon>
        <taxon>Pseudomonadati</taxon>
        <taxon>Pseudomonadota</taxon>
        <taxon>Alphaproteobacteria</taxon>
        <taxon>Rhodobacterales</taxon>
        <taxon>Roseobacteraceae</taxon>
        <taxon>Roseovarius</taxon>
    </lineage>
</organism>
<dbReference type="AlphaFoldDB" id="A0A1M6VPV1"/>
<dbReference type="RefSeq" id="WP_170865002.1">
    <property type="nucleotide sequence ID" value="NZ_FRBN01000001.1"/>
</dbReference>
<dbReference type="PROSITE" id="PS51257">
    <property type="entry name" value="PROKAR_LIPOPROTEIN"/>
    <property type="match status" value="1"/>
</dbReference>
<feature type="chain" id="PRO_5012252104" description="Lipoprotein" evidence="1">
    <location>
        <begin position="22"/>
        <end position="53"/>
    </location>
</feature>
<dbReference type="Proteomes" id="UP000184191">
    <property type="component" value="Unassembled WGS sequence"/>
</dbReference>
<protein>
    <recommendedName>
        <fullName evidence="4">Lipoprotein</fullName>
    </recommendedName>
</protein>
<evidence type="ECO:0000313" key="3">
    <source>
        <dbReference type="Proteomes" id="UP000184191"/>
    </source>
</evidence>
<accession>A0A1M6VPV1</accession>
<dbReference type="EMBL" id="FRBN01000001">
    <property type="protein sequence ID" value="SHK83552.1"/>
    <property type="molecule type" value="Genomic_DNA"/>
</dbReference>
<keyword evidence="1" id="KW-0732">Signal</keyword>
<evidence type="ECO:0008006" key="4">
    <source>
        <dbReference type="Google" id="ProtNLM"/>
    </source>
</evidence>